<evidence type="ECO:0000313" key="2">
    <source>
        <dbReference type="EMBL" id="GAA0469124.1"/>
    </source>
</evidence>
<accession>A0ABN1A723</accession>
<sequence>MTDQPSRDDFTDIPATDDLAHPRARHDGWSPDKQVVFLEALARTGNVRAAARYAGLSRESAYKLRRRPDARAFARAWDAAIIHARDIFQDELMDKGLNGWREAVWHQGEEVGTRERWSAPLFLAALSRLDRMADGIDLAGKPARVAAEKFDDLLDGIGKGEDCAELVEEIDASGQTASEKARTDGDGLTNAQLMNALRLQHGREQIEAMAPEDIDVSDLDLADCEEWDELDWERADRSGFLERSGFYDEEEGEQAVEKEVVRTV</sequence>
<dbReference type="RefSeq" id="WP_229956664.1">
    <property type="nucleotide sequence ID" value="NZ_BAAAEM010000002.1"/>
</dbReference>
<protein>
    <recommendedName>
        <fullName evidence="4">Terminase small subunit</fullName>
    </recommendedName>
</protein>
<organism evidence="2 3">
    <name type="scientific">Parasphingorhabdus litoris</name>
    <dbReference type="NCBI Taxonomy" id="394733"/>
    <lineage>
        <taxon>Bacteria</taxon>
        <taxon>Pseudomonadati</taxon>
        <taxon>Pseudomonadota</taxon>
        <taxon>Alphaproteobacteria</taxon>
        <taxon>Sphingomonadales</taxon>
        <taxon>Sphingomonadaceae</taxon>
        <taxon>Parasphingorhabdus</taxon>
    </lineage>
</organism>
<dbReference type="Proteomes" id="UP001500713">
    <property type="component" value="Unassembled WGS sequence"/>
</dbReference>
<evidence type="ECO:0000256" key="1">
    <source>
        <dbReference type="SAM" id="MobiDB-lite"/>
    </source>
</evidence>
<feature type="region of interest" description="Disordered" evidence="1">
    <location>
        <begin position="1"/>
        <end position="27"/>
    </location>
</feature>
<gene>
    <name evidence="2" type="ORF">GCM10009096_07570</name>
</gene>
<keyword evidence="3" id="KW-1185">Reference proteome</keyword>
<comment type="caution">
    <text evidence="2">The sequence shown here is derived from an EMBL/GenBank/DDBJ whole genome shotgun (WGS) entry which is preliminary data.</text>
</comment>
<evidence type="ECO:0000313" key="3">
    <source>
        <dbReference type="Proteomes" id="UP001500713"/>
    </source>
</evidence>
<proteinExistence type="predicted"/>
<name>A0ABN1A723_9SPHN</name>
<feature type="compositionally biased region" description="Basic and acidic residues" evidence="1">
    <location>
        <begin position="18"/>
        <end position="27"/>
    </location>
</feature>
<dbReference type="EMBL" id="BAAAEM010000002">
    <property type="protein sequence ID" value="GAA0469124.1"/>
    <property type="molecule type" value="Genomic_DNA"/>
</dbReference>
<feature type="compositionally biased region" description="Basic and acidic residues" evidence="1">
    <location>
        <begin position="1"/>
        <end position="10"/>
    </location>
</feature>
<reference evidence="2 3" key="1">
    <citation type="journal article" date="2019" name="Int. J. Syst. Evol. Microbiol.">
        <title>The Global Catalogue of Microorganisms (GCM) 10K type strain sequencing project: providing services to taxonomists for standard genome sequencing and annotation.</title>
        <authorList>
            <consortium name="The Broad Institute Genomics Platform"/>
            <consortium name="The Broad Institute Genome Sequencing Center for Infectious Disease"/>
            <person name="Wu L."/>
            <person name="Ma J."/>
        </authorList>
    </citation>
    <scope>NUCLEOTIDE SEQUENCE [LARGE SCALE GENOMIC DNA]</scope>
    <source>
        <strain evidence="2 3">JCM 14162</strain>
    </source>
</reference>
<evidence type="ECO:0008006" key="4">
    <source>
        <dbReference type="Google" id="ProtNLM"/>
    </source>
</evidence>